<reference evidence="1 3" key="1">
    <citation type="journal article" date="2015" name="Sci. Rep.">
        <title>The power of single molecule real-time sequencing technology in the de novo assembly of a eukaryotic genome.</title>
        <authorList>
            <person name="Sakai H."/>
            <person name="Naito K."/>
            <person name="Ogiso-Tanaka E."/>
            <person name="Takahashi Y."/>
            <person name="Iseki K."/>
            <person name="Muto C."/>
            <person name="Satou K."/>
            <person name="Teruya K."/>
            <person name="Shiroma A."/>
            <person name="Shimoji M."/>
            <person name="Hirano T."/>
            <person name="Itoh T."/>
            <person name="Kaga A."/>
            <person name="Tomooka N."/>
        </authorList>
    </citation>
    <scope>NUCLEOTIDE SEQUENCE [LARGE SCALE GENOMIC DNA]</scope>
    <source>
        <strain evidence="3">cv. Shumari</strain>
    </source>
</reference>
<keyword evidence="3" id="KW-1185">Reference proteome</keyword>
<dbReference type="EMBL" id="AP015037">
    <property type="protein sequence ID" value="BAT84125.1"/>
    <property type="molecule type" value="Genomic_DNA"/>
</dbReference>
<name>A0A0S3RUF3_PHAAN</name>
<evidence type="ECO:0000313" key="1">
    <source>
        <dbReference type="EMBL" id="BAT84125.1"/>
    </source>
</evidence>
<dbReference type="Proteomes" id="UP000291084">
    <property type="component" value="Chromosome 7"/>
</dbReference>
<organism evidence="1 3">
    <name type="scientific">Vigna angularis var. angularis</name>
    <dbReference type="NCBI Taxonomy" id="157739"/>
    <lineage>
        <taxon>Eukaryota</taxon>
        <taxon>Viridiplantae</taxon>
        <taxon>Streptophyta</taxon>
        <taxon>Embryophyta</taxon>
        <taxon>Tracheophyta</taxon>
        <taxon>Spermatophyta</taxon>
        <taxon>Magnoliopsida</taxon>
        <taxon>eudicotyledons</taxon>
        <taxon>Gunneridae</taxon>
        <taxon>Pentapetalae</taxon>
        <taxon>rosids</taxon>
        <taxon>fabids</taxon>
        <taxon>Fabales</taxon>
        <taxon>Fabaceae</taxon>
        <taxon>Papilionoideae</taxon>
        <taxon>50 kb inversion clade</taxon>
        <taxon>NPAAA clade</taxon>
        <taxon>indigoferoid/millettioid clade</taxon>
        <taxon>Phaseoleae</taxon>
        <taxon>Vigna</taxon>
    </lineage>
</organism>
<gene>
    <name evidence="1" type="primary">Vigan.04G140400</name>
    <name evidence="2" type="synonym">Vigan.07G154000</name>
    <name evidence="1" type="ORF">VIGAN_04140400</name>
    <name evidence="2" type="ORF">VIGAN_07154000</name>
</gene>
<proteinExistence type="predicted"/>
<sequence>MKITVSTSFLSISIQPWPPPTLMLYSLNVVAVWTCQKRRTFPVPSPAYFSSRCCWNALLPTAGSCFTWLDCCPSFLDLQPSYYTGPAVTSFSQHGGYLLCGCWMCLLKQRK</sequence>
<evidence type="ECO:0000313" key="3">
    <source>
        <dbReference type="Proteomes" id="UP000291084"/>
    </source>
</evidence>
<dbReference type="AlphaFoldDB" id="A0A0S3RUF3"/>
<protein>
    <submittedName>
        <fullName evidence="1">Uncharacterized protein</fullName>
    </submittedName>
</protein>
<dbReference type="Proteomes" id="UP000291084">
    <property type="component" value="Chromosome 4"/>
</dbReference>
<dbReference type="EMBL" id="AP015040">
    <property type="protein sequence ID" value="BAT92724.1"/>
    <property type="molecule type" value="Genomic_DNA"/>
</dbReference>
<evidence type="ECO:0000313" key="2">
    <source>
        <dbReference type="EMBL" id="BAT92724.1"/>
    </source>
</evidence>
<accession>A0A0S3RUF3</accession>